<evidence type="ECO:0000313" key="1">
    <source>
        <dbReference type="EMBL" id="KIO26847.1"/>
    </source>
</evidence>
<dbReference type="Proteomes" id="UP000054248">
    <property type="component" value="Unassembled WGS sequence"/>
</dbReference>
<keyword evidence="2" id="KW-1185">Reference proteome</keyword>
<name>A0A0C3LZQ2_9AGAM</name>
<reference evidence="1 2" key="1">
    <citation type="submission" date="2014-04" db="EMBL/GenBank/DDBJ databases">
        <authorList>
            <consortium name="DOE Joint Genome Institute"/>
            <person name="Kuo A."/>
            <person name="Girlanda M."/>
            <person name="Perotto S."/>
            <person name="Kohler A."/>
            <person name="Nagy L.G."/>
            <person name="Floudas D."/>
            <person name="Copeland A."/>
            <person name="Barry K.W."/>
            <person name="Cichocki N."/>
            <person name="Veneault-Fourrey C."/>
            <person name="LaButti K."/>
            <person name="Lindquist E.A."/>
            <person name="Lipzen A."/>
            <person name="Lundell T."/>
            <person name="Morin E."/>
            <person name="Murat C."/>
            <person name="Sun H."/>
            <person name="Tunlid A."/>
            <person name="Henrissat B."/>
            <person name="Grigoriev I.V."/>
            <person name="Hibbett D.S."/>
            <person name="Martin F."/>
            <person name="Nordberg H.P."/>
            <person name="Cantor M.N."/>
            <person name="Hua S.X."/>
        </authorList>
    </citation>
    <scope>NUCLEOTIDE SEQUENCE [LARGE SCALE GENOMIC DNA]</scope>
    <source>
        <strain evidence="1 2">MUT 4182</strain>
    </source>
</reference>
<dbReference type="HOGENOM" id="CLU_2814331_0_0_1"/>
<dbReference type="EMBL" id="KN823018">
    <property type="protein sequence ID" value="KIO26847.1"/>
    <property type="molecule type" value="Genomic_DNA"/>
</dbReference>
<evidence type="ECO:0000313" key="2">
    <source>
        <dbReference type="Proteomes" id="UP000054248"/>
    </source>
</evidence>
<dbReference type="AlphaFoldDB" id="A0A0C3LZQ2"/>
<gene>
    <name evidence="1" type="ORF">M407DRAFT_196756</name>
</gene>
<organism evidence="1 2">
    <name type="scientific">Tulasnella calospora MUT 4182</name>
    <dbReference type="NCBI Taxonomy" id="1051891"/>
    <lineage>
        <taxon>Eukaryota</taxon>
        <taxon>Fungi</taxon>
        <taxon>Dikarya</taxon>
        <taxon>Basidiomycota</taxon>
        <taxon>Agaricomycotina</taxon>
        <taxon>Agaricomycetes</taxon>
        <taxon>Cantharellales</taxon>
        <taxon>Tulasnellaceae</taxon>
        <taxon>Tulasnella</taxon>
    </lineage>
</organism>
<sequence length="67" mass="7567">MNLYIRESSHDFSAILYPVILDRSPATSFSPAACRFLGHHQTYRFEVRFPSLPLVSTNTGCAINHVL</sequence>
<protein>
    <submittedName>
        <fullName evidence="1">Uncharacterized protein</fullName>
    </submittedName>
</protein>
<reference evidence="2" key="2">
    <citation type="submission" date="2015-01" db="EMBL/GenBank/DDBJ databases">
        <title>Evolutionary Origins and Diversification of the Mycorrhizal Mutualists.</title>
        <authorList>
            <consortium name="DOE Joint Genome Institute"/>
            <consortium name="Mycorrhizal Genomics Consortium"/>
            <person name="Kohler A."/>
            <person name="Kuo A."/>
            <person name="Nagy L.G."/>
            <person name="Floudas D."/>
            <person name="Copeland A."/>
            <person name="Barry K.W."/>
            <person name="Cichocki N."/>
            <person name="Veneault-Fourrey C."/>
            <person name="LaButti K."/>
            <person name="Lindquist E.A."/>
            <person name="Lipzen A."/>
            <person name="Lundell T."/>
            <person name="Morin E."/>
            <person name="Murat C."/>
            <person name="Riley R."/>
            <person name="Ohm R."/>
            <person name="Sun H."/>
            <person name="Tunlid A."/>
            <person name="Henrissat B."/>
            <person name="Grigoriev I.V."/>
            <person name="Hibbett D.S."/>
            <person name="Martin F."/>
        </authorList>
    </citation>
    <scope>NUCLEOTIDE SEQUENCE [LARGE SCALE GENOMIC DNA]</scope>
    <source>
        <strain evidence="2">MUT 4182</strain>
    </source>
</reference>
<proteinExistence type="predicted"/>
<accession>A0A0C3LZQ2</accession>